<keyword evidence="2" id="KW-0378">Hydrolase</keyword>
<dbReference type="RefSeq" id="WP_104913461.1">
    <property type="nucleotide sequence ID" value="NZ_CP026923.1"/>
</dbReference>
<dbReference type="Pfam" id="PF00570">
    <property type="entry name" value="HRDC"/>
    <property type="match status" value="1"/>
</dbReference>
<dbReference type="InterPro" id="IPR012337">
    <property type="entry name" value="RNaseH-like_sf"/>
</dbReference>
<dbReference type="EMBL" id="CP026923">
    <property type="protein sequence ID" value="AVG23914.1"/>
    <property type="molecule type" value="Genomic_DNA"/>
</dbReference>
<keyword evidence="3" id="KW-1185">Reference proteome</keyword>
<protein>
    <submittedName>
        <fullName evidence="2">Ribonuclease D</fullName>
        <ecNumber evidence="2">3.1.13.5</ecNumber>
    </submittedName>
</protein>
<dbReference type="Pfam" id="PF18305">
    <property type="entry name" value="DNA_pol_A_exoN"/>
    <property type="match status" value="1"/>
</dbReference>
<dbReference type="SUPFAM" id="SSF47819">
    <property type="entry name" value="HRDC-like"/>
    <property type="match status" value="1"/>
</dbReference>
<dbReference type="GO" id="GO:0033890">
    <property type="term" value="F:ribonuclease D activity"/>
    <property type="evidence" value="ECO:0007669"/>
    <property type="project" value="UniProtKB-EC"/>
</dbReference>
<dbReference type="PROSITE" id="PS50967">
    <property type="entry name" value="HRDC"/>
    <property type="match status" value="1"/>
</dbReference>
<dbReference type="InterPro" id="IPR002121">
    <property type="entry name" value="HRDC_dom"/>
</dbReference>
<dbReference type="GO" id="GO:0000166">
    <property type="term" value="F:nucleotide binding"/>
    <property type="evidence" value="ECO:0007669"/>
    <property type="project" value="InterPro"/>
</dbReference>
<dbReference type="GO" id="GO:0006139">
    <property type="term" value="P:nucleobase-containing compound metabolic process"/>
    <property type="evidence" value="ECO:0007669"/>
    <property type="project" value="InterPro"/>
</dbReference>
<dbReference type="SMART" id="SM00341">
    <property type="entry name" value="HRDC"/>
    <property type="match status" value="1"/>
</dbReference>
<dbReference type="InterPro" id="IPR051086">
    <property type="entry name" value="RNase_D-like"/>
</dbReference>
<evidence type="ECO:0000313" key="2">
    <source>
        <dbReference type="EMBL" id="AVG23914.1"/>
    </source>
</evidence>
<dbReference type="InterPro" id="IPR041605">
    <property type="entry name" value="Exo_C"/>
</dbReference>
<gene>
    <name evidence="2" type="ORF">C3B54_11943</name>
</gene>
<dbReference type="KEGG" id="psai:C3B54_11943"/>
<organism evidence="2 3">
    <name type="scientific">Pontimonas salivibrio</name>
    <dbReference type="NCBI Taxonomy" id="1159327"/>
    <lineage>
        <taxon>Bacteria</taxon>
        <taxon>Bacillati</taxon>
        <taxon>Actinomycetota</taxon>
        <taxon>Actinomycetes</taxon>
        <taxon>Micrococcales</taxon>
        <taxon>Microbacteriaceae</taxon>
        <taxon>Pontimonas</taxon>
    </lineage>
</organism>
<proteinExistence type="predicted"/>
<dbReference type="InterPro" id="IPR044876">
    <property type="entry name" value="HRDC_dom_sf"/>
</dbReference>
<dbReference type="GO" id="GO:0008408">
    <property type="term" value="F:3'-5' exonuclease activity"/>
    <property type="evidence" value="ECO:0007669"/>
    <property type="project" value="InterPro"/>
</dbReference>
<evidence type="ECO:0000313" key="3">
    <source>
        <dbReference type="Proteomes" id="UP000243077"/>
    </source>
</evidence>
<dbReference type="GO" id="GO:0003676">
    <property type="term" value="F:nucleic acid binding"/>
    <property type="evidence" value="ECO:0007669"/>
    <property type="project" value="InterPro"/>
</dbReference>
<dbReference type="InterPro" id="IPR002562">
    <property type="entry name" value="3'-5'_exonuclease_dom"/>
</dbReference>
<dbReference type="InterPro" id="IPR010997">
    <property type="entry name" value="HRDC-like_sf"/>
</dbReference>
<dbReference type="Proteomes" id="UP000243077">
    <property type="component" value="Chromosome"/>
</dbReference>
<dbReference type="Gene3D" id="1.10.150.80">
    <property type="entry name" value="HRDC domain"/>
    <property type="match status" value="2"/>
</dbReference>
<feature type="domain" description="HRDC" evidence="1">
    <location>
        <begin position="228"/>
        <end position="308"/>
    </location>
</feature>
<dbReference type="SMART" id="SM00474">
    <property type="entry name" value="35EXOc"/>
    <property type="match status" value="1"/>
</dbReference>
<dbReference type="PANTHER" id="PTHR47649:SF1">
    <property type="entry name" value="RIBONUCLEASE D"/>
    <property type="match status" value="1"/>
</dbReference>
<sequence length="415" mass="46267">MNESHPEPPESSLRRLASPDHGLKVITSEDAWKKVLDVIEAGSGPIALDVERASGFRYSQRAYLVQIYRRGGTNFLVDPLHLPDLSGFTTRFGDQEWVLHAARQDLASLREVGMSPTRLFDTELGARLAGLPRVGLQGSVEDLLGVQLAKEHSAADWSTRPLPESWLNYAALDVEVLPDLRDAIWRTLEQAGKIDFATEEFNAIIHEPPAAARAEPWRRLSGLHQVRGARGLAIARELWLAREEFAKAQDVSPGRLLPDRSIVHAAMERPSSQAELVGLKNFHGRASRSEAPRWWAAIREGMATQELPALRGSGDTLPPPRAWLDKAPEAHRRYVLARDLIQRAGERITIPAENILTPEYLRRICYAPHDPSHPSAIDGQLEQLGARRWQRDLVVPLLVEAFRQAATIDEVAATH</sequence>
<reference evidence="2 3" key="1">
    <citation type="submission" date="2018-02" db="EMBL/GenBank/DDBJ databases">
        <title>Complete genome of the streamlined marine actinobacterium Pontimonas salivibrio CL-TW6 adapted to coastal planktonic lifestype.</title>
        <authorList>
            <person name="Cho B.C."/>
            <person name="Hardies S.C."/>
            <person name="Jang G.I."/>
            <person name="Hwang C.Y."/>
        </authorList>
    </citation>
    <scope>NUCLEOTIDE SEQUENCE [LARGE SCALE GENOMIC DNA]</scope>
    <source>
        <strain evidence="2 3">CL-TW6</strain>
    </source>
</reference>
<dbReference type="OrthoDB" id="144122at2"/>
<dbReference type="AlphaFoldDB" id="A0A2L2BQH4"/>
<dbReference type="PANTHER" id="PTHR47649">
    <property type="entry name" value="RIBONUCLEASE D"/>
    <property type="match status" value="1"/>
</dbReference>
<dbReference type="Pfam" id="PF01612">
    <property type="entry name" value="DNA_pol_A_exo1"/>
    <property type="match status" value="1"/>
</dbReference>
<dbReference type="EC" id="3.1.13.5" evidence="2"/>
<dbReference type="SUPFAM" id="SSF53098">
    <property type="entry name" value="Ribonuclease H-like"/>
    <property type="match status" value="1"/>
</dbReference>
<dbReference type="CDD" id="cd06142">
    <property type="entry name" value="RNaseD_exo"/>
    <property type="match status" value="1"/>
</dbReference>
<accession>A0A2L2BQH4</accession>
<dbReference type="Gene3D" id="3.30.420.10">
    <property type="entry name" value="Ribonuclease H-like superfamily/Ribonuclease H"/>
    <property type="match status" value="1"/>
</dbReference>
<evidence type="ECO:0000259" key="1">
    <source>
        <dbReference type="PROSITE" id="PS50967"/>
    </source>
</evidence>
<dbReference type="InterPro" id="IPR036397">
    <property type="entry name" value="RNaseH_sf"/>
</dbReference>
<name>A0A2L2BQH4_9MICO</name>